<dbReference type="AlphaFoldDB" id="A0A1J7JJC5"/>
<dbReference type="GO" id="GO:0015038">
    <property type="term" value="F:glutathione disulfide oxidoreductase activity"/>
    <property type="evidence" value="ECO:0007669"/>
    <property type="project" value="TreeGrafter"/>
</dbReference>
<dbReference type="GO" id="GO:0004602">
    <property type="term" value="F:glutathione peroxidase activity"/>
    <property type="evidence" value="ECO:0007669"/>
    <property type="project" value="UniProtKB-EC"/>
</dbReference>
<dbReference type="GO" id="GO:0005737">
    <property type="term" value="C:cytoplasm"/>
    <property type="evidence" value="ECO:0007669"/>
    <property type="project" value="TreeGrafter"/>
</dbReference>
<dbReference type="PRINTS" id="PR00160">
    <property type="entry name" value="GLUTAREDOXIN"/>
</dbReference>
<dbReference type="PANTHER" id="PTHR45694:SF18">
    <property type="entry name" value="GLUTAREDOXIN-1-RELATED"/>
    <property type="match status" value="1"/>
</dbReference>
<comment type="catalytic activity">
    <reaction evidence="7">
        <text>RX + glutathione = an S-substituted glutathione + a halide anion + H(+)</text>
        <dbReference type="Rhea" id="RHEA:16437"/>
        <dbReference type="ChEBI" id="CHEBI:15378"/>
        <dbReference type="ChEBI" id="CHEBI:16042"/>
        <dbReference type="ChEBI" id="CHEBI:17792"/>
        <dbReference type="ChEBI" id="CHEBI:57925"/>
        <dbReference type="ChEBI" id="CHEBI:90779"/>
        <dbReference type="EC" id="2.5.1.18"/>
    </reaction>
</comment>
<dbReference type="InterPro" id="IPR011767">
    <property type="entry name" value="GLR_AS"/>
</dbReference>
<keyword evidence="10" id="KW-1185">Reference proteome</keyword>
<reference evidence="9 10" key="1">
    <citation type="submission" date="2016-10" db="EMBL/GenBank/DDBJ databases">
        <title>Draft genome sequence of Coniochaeta ligniaria NRRL30616, a lignocellulolytic fungus for bioabatement of inhibitors in plant biomass hydrolysates.</title>
        <authorList>
            <consortium name="DOE Joint Genome Institute"/>
            <person name="Jimenez D.J."/>
            <person name="Hector R.E."/>
            <person name="Riley R."/>
            <person name="Sun H."/>
            <person name="Grigoriev I.V."/>
            <person name="Van Elsas J.D."/>
            <person name="Nichols N.N."/>
        </authorList>
    </citation>
    <scope>NUCLEOTIDE SEQUENCE [LARGE SCALE GENOMIC DNA]</scope>
    <source>
        <strain evidence="9 10">NRRL 30616</strain>
    </source>
</reference>
<feature type="domain" description="Glutaredoxin" evidence="8">
    <location>
        <begin position="33"/>
        <end position="95"/>
    </location>
</feature>
<dbReference type="FunFam" id="3.40.30.10:FF:000026">
    <property type="entry name" value="Glutaredoxin 2"/>
    <property type="match status" value="1"/>
</dbReference>
<dbReference type="PANTHER" id="PTHR45694">
    <property type="entry name" value="GLUTAREDOXIN 2"/>
    <property type="match status" value="1"/>
</dbReference>
<name>A0A1J7JJC5_9PEZI</name>
<evidence type="ECO:0000256" key="1">
    <source>
        <dbReference type="ARBA" id="ARBA00000217"/>
    </source>
</evidence>
<dbReference type="CDD" id="cd03419">
    <property type="entry name" value="GRX_GRXh_1_2_like"/>
    <property type="match status" value="1"/>
</dbReference>
<keyword evidence="3" id="KW-0249">Electron transport</keyword>
<evidence type="ECO:0000256" key="7">
    <source>
        <dbReference type="ARBA" id="ARBA00047960"/>
    </source>
</evidence>
<dbReference type="Gene3D" id="3.40.30.10">
    <property type="entry name" value="Glutaredoxin"/>
    <property type="match status" value="1"/>
</dbReference>
<sequence>MSFIFRRLFSTTTPATMDAAKTKAQQLIDENAVMVFSKSYCPYCQNTKRILGQHNAKFQAYELNQESDGDAIQSALLEMTGQRTVPNVFINKKHIGGNSDLEKIKSAELDSLLKEAGAI</sequence>
<evidence type="ECO:0000313" key="10">
    <source>
        <dbReference type="Proteomes" id="UP000182658"/>
    </source>
</evidence>
<dbReference type="GO" id="GO:0004364">
    <property type="term" value="F:glutathione transferase activity"/>
    <property type="evidence" value="ECO:0007669"/>
    <property type="project" value="UniProtKB-EC"/>
</dbReference>
<evidence type="ECO:0000256" key="3">
    <source>
        <dbReference type="ARBA" id="ARBA00022982"/>
    </source>
</evidence>
<dbReference type="PROSITE" id="PS51354">
    <property type="entry name" value="GLUTAREDOXIN_2"/>
    <property type="match status" value="1"/>
</dbReference>
<proteinExistence type="predicted"/>
<dbReference type="GO" id="GO:0005634">
    <property type="term" value="C:nucleus"/>
    <property type="evidence" value="ECO:0007669"/>
    <property type="project" value="TreeGrafter"/>
</dbReference>
<organism evidence="9 10">
    <name type="scientific">Coniochaeta ligniaria NRRL 30616</name>
    <dbReference type="NCBI Taxonomy" id="1408157"/>
    <lineage>
        <taxon>Eukaryota</taxon>
        <taxon>Fungi</taxon>
        <taxon>Dikarya</taxon>
        <taxon>Ascomycota</taxon>
        <taxon>Pezizomycotina</taxon>
        <taxon>Sordariomycetes</taxon>
        <taxon>Sordariomycetidae</taxon>
        <taxon>Coniochaetales</taxon>
        <taxon>Coniochaetaceae</taxon>
        <taxon>Coniochaeta</taxon>
    </lineage>
</organism>
<dbReference type="InterPro" id="IPR011899">
    <property type="entry name" value="Glutaredoxin_euk/vir"/>
</dbReference>
<dbReference type="PROSITE" id="PS00195">
    <property type="entry name" value="GLUTAREDOXIN_1"/>
    <property type="match status" value="1"/>
</dbReference>
<dbReference type="FunCoup" id="A0A1J7JJC5">
    <property type="interactions" value="677"/>
</dbReference>
<dbReference type="NCBIfam" id="TIGR02180">
    <property type="entry name" value="GRX_euk"/>
    <property type="match status" value="1"/>
</dbReference>
<evidence type="ECO:0000259" key="8">
    <source>
        <dbReference type="Pfam" id="PF00462"/>
    </source>
</evidence>
<evidence type="ECO:0000256" key="4">
    <source>
        <dbReference type="ARBA" id="ARBA00023157"/>
    </source>
</evidence>
<keyword evidence="2" id="KW-0813">Transport</keyword>
<dbReference type="InterPro" id="IPR036249">
    <property type="entry name" value="Thioredoxin-like_sf"/>
</dbReference>
<dbReference type="InterPro" id="IPR014025">
    <property type="entry name" value="Glutaredoxin_subgr"/>
</dbReference>
<dbReference type="GO" id="GO:0034599">
    <property type="term" value="P:cellular response to oxidative stress"/>
    <property type="evidence" value="ECO:0007669"/>
    <property type="project" value="TreeGrafter"/>
</dbReference>
<comment type="catalytic activity">
    <reaction evidence="6">
        <text>1-chloro-2,4-dinitrobenzene + glutathione = 2,4-dinitrophenyl-S-glutathione + chloride + H(+)</text>
        <dbReference type="Rhea" id="RHEA:51220"/>
        <dbReference type="ChEBI" id="CHEBI:15378"/>
        <dbReference type="ChEBI" id="CHEBI:17996"/>
        <dbReference type="ChEBI" id="CHEBI:34718"/>
        <dbReference type="ChEBI" id="CHEBI:57925"/>
        <dbReference type="ChEBI" id="CHEBI:133977"/>
        <dbReference type="EC" id="2.5.1.18"/>
    </reaction>
</comment>
<dbReference type="SUPFAM" id="SSF52833">
    <property type="entry name" value="Thioredoxin-like"/>
    <property type="match status" value="1"/>
</dbReference>
<evidence type="ECO:0000256" key="2">
    <source>
        <dbReference type="ARBA" id="ARBA00022448"/>
    </source>
</evidence>
<dbReference type="Pfam" id="PF00462">
    <property type="entry name" value="Glutaredoxin"/>
    <property type="match status" value="1"/>
</dbReference>
<dbReference type="OrthoDB" id="418495at2759"/>
<keyword evidence="4" id="KW-1015">Disulfide bond</keyword>
<dbReference type="STRING" id="1408157.A0A1J7JJC5"/>
<protein>
    <submittedName>
        <fullName evidence="9">Glutaredoxin-C2</fullName>
    </submittedName>
</protein>
<accession>A0A1J7JJC5</accession>
<dbReference type="EMBL" id="KV875097">
    <property type="protein sequence ID" value="OIW29372.1"/>
    <property type="molecule type" value="Genomic_DNA"/>
</dbReference>
<keyword evidence="5" id="KW-0676">Redox-active center</keyword>
<evidence type="ECO:0000256" key="6">
    <source>
        <dbReference type="ARBA" id="ARBA00035808"/>
    </source>
</evidence>
<comment type="catalytic activity">
    <reaction evidence="1">
        <text>2 glutathione + H2O2 = glutathione disulfide + 2 H2O</text>
        <dbReference type="Rhea" id="RHEA:16833"/>
        <dbReference type="ChEBI" id="CHEBI:15377"/>
        <dbReference type="ChEBI" id="CHEBI:16240"/>
        <dbReference type="ChEBI" id="CHEBI:57925"/>
        <dbReference type="ChEBI" id="CHEBI:58297"/>
        <dbReference type="EC" id="1.11.1.9"/>
    </reaction>
</comment>
<dbReference type="InParanoid" id="A0A1J7JJC5"/>
<dbReference type="Proteomes" id="UP000182658">
    <property type="component" value="Unassembled WGS sequence"/>
</dbReference>
<gene>
    <name evidence="9" type="ORF">CONLIGDRAFT_576457</name>
</gene>
<dbReference type="InterPro" id="IPR002109">
    <property type="entry name" value="Glutaredoxin"/>
</dbReference>
<evidence type="ECO:0000256" key="5">
    <source>
        <dbReference type="ARBA" id="ARBA00023284"/>
    </source>
</evidence>
<evidence type="ECO:0000313" key="9">
    <source>
        <dbReference type="EMBL" id="OIW29372.1"/>
    </source>
</evidence>